<dbReference type="PANTHER" id="PTHR11717:SF31">
    <property type="entry name" value="LOW MOLECULAR WEIGHT PROTEIN-TYROSINE-PHOSPHATASE ETP-RELATED"/>
    <property type="match status" value="1"/>
</dbReference>
<sequence>MKLLFVCTGNTCRSPMAQEIAKKVLAEKGIDAKVSSAGIYAFMGTSASENSLKVMEEIGLDLSNHMASLLDRKMLEENDIILTMTQGHKESIISSAPDFKDKIYTFGEYIGIGKDIIDPFGGSVDVYRSCRQQLEDYTYKLLEII</sequence>
<evidence type="ECO:0000256" key="1">
    <source>
        <dbReference type="ARBA" id="ARBA00011063"/>
    </source>
</evidence>
<dbReference type="GO" id="GO:0004725">
    <property type="term" value="F:protein tyrosine phosphatase activity"/>
    <property type="evidence" value="ECO:0007669"/>
    <property type="project" value="InterPro"/>
</dbReference>
<reference evidence="6 7" key="1">
    <citation type="submission" date="2015-06" db="EMBL/GenBank/DDBJ databases">
        <title>Draft genome sequence of the purine-degrading Clostridium cylindrosporum HC-1 (DSM 605).</title>
        <authorList>
            <person name="Poehlein A."/>
            <person name="Schiel-Bengelsdorf B."/>
            <person name="Bengelsdorf F."/>
            <person name="Daniel R."/>
            <person name="Duerre P."/>
        </authorList>
    </citation>
    <scope>NUCLEOTIDE SEQUENCE [LARGE SCALE GENOMIC DNA]</scope>
    <source>
        <strain evidence="6 7">DSM 605</strain>
    </source>
</reference>
<dbReference type="CDD" id="cd16344">
    <property type="entry name" value="LMWPAP"/>
    <property type="match status" value="1"/>
</dbReference>
<dbReference type="InterPro" id="IPR050438">
    <property type="entry name" value="LMW_PTPase"/>
</dbReference>
<dbReference type="Gene3D" id="3.40.50.2300">
    <property type="match status" value="1"/>
</dbReference>
<dbReference type="Proteomes" id="UP000036756">
    <property type="component" value="Unassembled WGS sequence"/>
</dbReference>
<protein>
    <submittedName>
        <fullName evidence="6">Protein-arginine-phosphatase YwlE</fullName>
        <ecNumber evidence="6">3.1.3.-</ecNumber>
    </submittedName>
</protein>
<proteinExistence type="inferred from homology"/>
<feature type="active site" description="Nucleophile" evidence="4">
    <location>
        <position position="7"/>
    </location>
</feature>
<feature type="domain" description="Phosphotyrosine protein phosphatase I" evidence="5">
    <location>
        <begin position="1"/>
        <end position="144"/>
    </location>
</feature>
<dbReference type="PATRIC" id="fig|1121307.3.peg.1967"/>
<accession>A0A0J8G554</accession>
<evidence type="ECO:0000256" key="4">
    <source>
        <dbReference type="PIRSR" id="PIRSR617867-1"/>
    </source>
</evidence>
<dbReference type="STRING" id="1121307.CLCY_5c00350"/>
<dbReference type="Pfam" id="PF01451">
    <property type="entry name" value="LMWPc"/>
    <property type="match status" value="1"/>
</dbReference>
<feature type="active site" description="Nucleophile" evidence="4">
    <location>
        <position position="13"/>
    </location>
</feature>
<keyword evidence="3" id="KW-0904">Protein phosphatase</keyword>
<evidence type="ECO:0000256" key="2">
    <source>
        <dbReference type="ARBA" id="ARBA00022801"/>
    </source>
</evidence>
<dbReference type="SMART" id="SM00226">
    <property type="entry name" value="LMWPc"/>
    <property type="match status" value="1"/>
</dbReference>
<organism evidence="6 7">
    <name type="scientific">Clostridium cylindrosporum DSM 605</name>
    <dbReference type="NCBI Taxonomy" id="1121307"/>
    <lineage>
        <taxon>Bacteria</taxon>
        <taxon>Bacillati</taxon>
        <taxon>Bacillota</taxon>
        <taxon>Clostridia</taxon>
        <taxon>Eubacteriales</taxon>
        <taxon>Clostridiaceae</taxon>
        <taxon>Clostridium</taxon>
    </lineage>
</organism>
<dbReference type="InterPro" id="IPR023485">
    <property type="entry name" value="Ptyr_pPase"/>
</dbReference>
<dbReference type="InterPro" id="IPR017867">
    <property type="entry name" value="Tyr_phospatase_low_mol_wt"/>
</dbReference>
<evidence type="ECO:0000259" key="5">
    <source>
        <dbReference type="SMART" id="SM00226"/>
    </source>
</evidence>
<dbReference type="EMBL" id="LFVU01000004">
    <property type="protein sequence ID" value="KMT22796.1"/>
    <property type="molecule type" value="Genomic_DNA"/>
</dbReference>
<comment type="similarity">
    <text evidence="1">Belongs to the low molecular weight phosphotyrosine protein phosphatase family.</text>
</comment>
<keyword evidence="2 6" id="KW-0378">Hydrolase</keyword>
<dbReference type="RefSeq" id="WP_048569534.1">
    <property type="nucleotide sequence ID" value="NZ_LFVU01000004.1"/>
</dbReference>
<evidence type="ECO:0000313" key="6">
    <source>
        <dbReference type="EMBL" id="KMT22796.1"/>
    </source>
</evidence>
<name>A0A0J8G554_CLOCY</name>
<evidence type="ECO:0000313" key="7">
    <source>
        <dbReference type="Proteomes" id="UP000036756"/>
    </source>
</evidence>
<gene>
    <name evidence="6" type="primary">ywlE</name>
    <name evidence="6" type="ORF">CLCY_5c00350</name>
</gene>
<dbReference type="SUPFAM" id="SSF52788">
    <property type="entry name" value="Phosphotyrosine protein phosphatases I"/>
    <property type="match status" value="1"/>
</dbReference>
<feature type="active site" description="Proton donor" evidence="4">
    <location>
        <position position="118"/>
    </location>
</feature>
<dbReference type="PANTHER" id="PTHR11717">
    <property type="entry name" value="LOW MOLECULAR WEIGHT PROTEIN TYROSINE PHOSPHATASE"/>
    <property type="match status" value="1"/>
</dbReference>
<dbReference type="InterPro" id="IPR036196">
    <property type="entry name" value="Ptyr_pPase_sf"/>
</dbReference>
<comment type="caution">
    <text evidence="6">The sequence shown here is derived from an EMBL/GenBank/DDBJ whole genome shotgun (WGS) entry which is preliminary data.</text>
</comment>
<dbReference type="AlphaFoldDB" id="A0A0J8G554"/>
<dbReference type="EC" id="3.1.3.-" evidence="6"/>
<dbReference type="PRINTS" id="PR00719">
    <property type="entry name" value="LMWPTPASE"/>
</dbReference>
<dbReference type="OrthoDB" id="9784339at2"/>
<keyword evidence="7" id="KW-1185">Reference proteome</keyword>
<evidence type="ECO:0000256" key="3">
    <source>
        <dbReference type="ARBA" id="ARBA00022912"/>
    </source>
</evidence>